<dbReference type="AlphaFoldDB" id="A0A834M9H1"/>
<evidence type="ECO:0000256" key="4">
    <source>
        <dbReference type="SAM" id="MobiDB-lite"/>
    </source>
</evidence>
<dbReference type="Proteomes" id="UP000625711">
    <property type="component" value="Unassembled WGS sequence"/>
</dbReference>
<evidence type="ECO:0000256" key="3">
    <source>
        <dbReference type="ARBA" id="ARBA00023242"/>
    </source>
</evidence>
<keyword evidence="6" id="KW-1185">Reference proteome</keyword>
<organism evidence="5 6">
    <name type="scientific">Rhynchophorus ferrugineus</name>
    <name type="common">Red palm weevil</name>
    <name type="synonym">Curculio ferrugineus</name>
    <dbReference type="NCBI Taxonomy" id="354439"/>
    <lineage>
        <taxon>Eukaryota</taxon>
        <taxon>Metazoa</taxon>
        <taxon>Ecdysozoa</taxon>
        <taxon>Arthropoda</taxon>
        <taxon>Hexapoda</taxon>
        <taxon>Insecta</taxon>
        <taxon>Pterygota</taxon>
        <taxon>Neoptera</taxon>
        <taxon>Endopterygota</taxon>
        <taxon>Coleoptera</taxon>
        <taxon>Polyphaga</taxon>
        <taxon>Cucujiformia</taxon>
        <taxon>Curculionidae</taxon>
        <taxon>Dryophthorinae</taxon>
        <taxon>Rhynchophorus</taxon>
    </lineage>
</organism>
<dbReference type="GO" id="GO:0001682">
    <property type="term" value="P:tRNA 5'-leader removal"/>
    <property type="evidence" value="ECO:0007669"/>
    <property type="project" value="InterPro"/>
</dbReference>
<evidence type="ECO:0000313" key="5">
    <source>
        <dbReference type="EMBL" id="KAF7273286.1"/>
    </source>
</evidence>
<dbReference type="GO" id="GO:0005655">
    <property type="term" value="C:nucleolar ribonuclease P complex"/>
    <property type="evidence" value="ECO:0007669"/>
    <property type="project" value="InterPro"/>
</dbReference>
<name>A0A834M9H1_RHYFE</name>
<evidence type="ECO:0000313" key="6">
    <source>
        <dbReference type="Proteomes" id="UP000625711"/>
    </source>
</evidence>
<dbReference type="OrthoDB" id="416729at2759"/>
<comment type="subcellular location">
    <subcellularLocation>
        <location evidence="1">Nucleus</location>
        <location evidence="1">Nucleolus</location>
    </subcellularLocation>
</comment>
<keyword evidence="2" id="KW-0819">tRNA processing</keyword>
<accession>A0A834M9H1</accession>
<dbReference type="Pfam" id="PF12328">
    <property type="entry name" value="Rpp20"/>
    <property type="match status" value="1"/>
</dbReference>
<comment type="caution">
    <text evidence="5">The sequence shown here is derived from an EMBL/GenBank/DDBJ whole genome shotgun (WGS) entry which is preliminary data.</text>
</comment>
<dbReference type="PANTHER" id="PTHR15314:SF1">
    <property type="entry name" value="RIBONUCLEASE P PROTEIN SUBUNIT P20"/>
    <property type="match status" value="1"/>
</dbReference>
<dbReference type="GO" id="GO:0000172">
    <property type="term" value="C:ribonuclease MRP complex"/>
    <property type="evidence" value="ECO:0007669"/>
    <property type="project" value="InterPro"/>
</dbReference>
<dbReference type="Gene3D" id="3.30.110.20">
    <property type="entry name" value="Alba-like domain"/>
    <property type="match status" value="1"/>
</dbReference>
<dbReference type="PANTHER" id="PTHR15314">
    <property type="entry name" value="RIBONUCLEASE P PROTEIN SUBUNIT P20"/>
    <property type="match status" value="1"/>
</dbReference>
<feature type="region of interest" description="Disordered" evidence="4">
    <location>
        <begin position="1"/>
        <end position="34"/>
    </location>
</feature>
<dbReference type="SUPFAM" id="SSF82704">
    <property type="entry name" value="AlbA-like"/>
    <property type="match status" value="1"/>
</dbReference>
<dbReference type="InterPro" id="IPR036882">
    <property type="entry name" value="Alba-like_dom_sf"/>
</dbReference>
<evidence type="ECO:0000256" key="2">
    <source>
        <dbReference type="ARBA" id="ARBA00022694"/>
    </source>
</evidence>
<protein>
    <submittedName>
        <fullName evidence="5">Uncharacterized protein</fullName>
    </submittedName>
</protein>
<reference evidence="5" key="1">
    <citation type="submission" date="2020-08" db="EMBL/GenBank/DDBJ databases">
        <title>Genome sequencing and assembly of the red palm weevil Rhynchophorus ferrugineus.</title>
        <authorList>
            <person name="Dias G.B."/>
            <person name="Bergman C.M."/>
            <person name="Manee M."/>
        </authorList>
    </citation>
    <scope>NUCLEOTIDE SEQUENCE</scope>
    <source>
        <strain evidence="5">AA-2017</strain>
        <tissue evidence="5">Whole larva</tissue>
    </source>
</reference>
<proteinExistence type="predicted"/>
<dbReference type="EMBL" id="JAACXV010013506">
    <property type="protein sequence ID" value="KAF7273286.1"/>
    <property type="molecule type" value="Genomic_DNA"/>
</dbReference>
<dbReference type="InterPro" id="IPR014612">
    <property type="entry name" value="Pop7/Rpp20"/>
</dbReference>
<dbReference type="GO" id="GO:0003676">
    <property type="term" value="F:nucleic acid binding"/>
    <property type="evidence" value="ECO:0007669"/>
    <property type="project" value="InterPro"/>
</dbReference>
<keyword evidence="3" id="KW-0539">Nucleus</keyword>
<gene>
    <name evidence="5" type="ORF">GWI33_014007</name>
</gene>
<sequence>MAEKPSNRNHTNQQKPRRQDRKSSETHTFRKRRPEKPEIGKNIIYVNTKTSTKGLLEKCLKLIKNDEEEIVIYCLGAAIQRGILLALQITEKHISYQIDTNTFSTTLIDDLEPAVDDVDYEIQKRFNSALRIRVFKTDLLESAKKVQVSTGPLQAEATTE</sequence>
<evidence type="ECO:0000256" key="1">
    <source>
        <dbReference type="ARBA" id="ARBA00004604"/>
    </source>
</evidence>